<protein>
    <submittedName>
        <fullName evidence="2">MarR family transcriptional regulator</fullName>
    </submittedName>
</protein>
<name>A0A4R0JC64_9ACTN</name>
<evidence type="ECO:0000313" key="2">
    <source>
        <dbReference type="EMBL" id="TCC43044.1"/>
    </source>
</evidence>
<proteinExistence type="predicted"/>
<reference evidence="2 3" key="1">
    <citation type="submission" date="2019-02" db="EMBL/GenBank/DDBJ databases">
        <title>Kribbella capetownensis sp. nov. and Kribbella speibonae sp. nov., isolated from soil.</title>
        <authorList>
            <person name="Curtis S.M."/>
            <person name="Norton I."/>
            <person name="Everest G.J."/>
            <person name="Meyers P.R."/>
        </authorList>
    </citation>
    <scope>NUCLEOTIDE SEQUENCE [LARGE SCALE GENOMIC DNA]</scope>
    <source>
        <strain evidence="2 3">DSM 27082</strain>
    </source>
</reference>
<evidence type="ECO:0000313" key="3">
    <source>
        <dbReference type="Proteomes" id="UP000292695"/>
    </source>
</evidence>
<gene>
    <name evidence="2" type="ORF">E0H50_00710</name>
</gene>
<keyword evidence="3" id="KW-1185">Reference proteome</keyword>
<dbReference type="Proteomes" id="UP000292695">
    <property type="component" value="Unassembled WGS sequence"/>
</dbReference>
<feature type="transmembrane region" description="Helical" evidence="1">
    <location>
        <begin position="215"/>
        <end position="233"/>
    </location>
</feature>
<dbReference type="OrthoDB" id="3830901at2"/>
<dbReference type="AlphaFoldDB" id="A0A4R0JC64"/>
<dbReference type="EMBL" id="SJKA01000001">
    <property type="protein sequence ID" value="TCC43044.1"/>
    <property type="molecule type" value="Genomic_DNA"/>
</dbReference>
<keyword evidence="1" id="KW-0812">Transmembrane</keyword>
<feature type="transmembrane region" description="Helical" evidence="1">
    <location>
        <begin position="190"/>
        <end position="209"/>
    </location>
</feature>
<dbReference type="RefSeq" id="WP_131283660.1">
    <property type="nucleotide sequence ID" value="NZ_SJKA01000001.1"/>
</dbReference>
<dbReference type="InterPro" id="IPR036390">
    <property type="entry name" value="WH_DNA-bd_sf"/>
</dbReference>
<feature type="transmembrane region" description="Helical" evidence="1">
    <location>
        <begin position="133"/>
        <end position="151"/>
    </location>
</feature>
<sequence>MENTLLEHLRFAPLTRAELVRRTRTSSQRVQVALDTLVREKFVVRRLQDDGPEDYELTEAGAGRLDVILDLTHEPLKTMGKVFAATVAETIRPRYSPTADPREVRRAGLGLIGWMLLPVLVVGLIVGGSIASGHLSTAVLFVLVAAGAVAWKFRGSGRRSAAVAAQPRPQPRPEPAATFAASPERTDRELVVSLAKIFGVGLVFAGVIIATNPSMVLLLVLLVVTGGNMFKAYRDWAKKGRSQ</sequence>
<dbReference type="SUPFAM" id="SSF46785">
    <property type="entry name" value="Winged helix' DNA-binding domain"/>
    <property type="match status" value="1"/>
</dbReference>
<comment type="caution">
    <text evidence="2">The sequence shown here is derived from an EMBL/GenBank/DDBJ whole genome shotgun (WGS) entry which is preliminary data.</text>
</comment>
<keyword evidence="1" id="KW-0472">Membrane</keyword>
<keyword evidence="1" id="KW-1133">Transmembrane helix</keyword>
<evidence type="ECO:0000256" key="1">
    <source>
        <dbReference type="SAM" id="Phobius"/>
    </source>
</evidence>
<feature type="transmembrane region" description="Helical" evidence="1">
    <location>
        <begin position="107"/>
        <end position="127"/>
    </location>
</feature>
<accession>A0A4R0JC64</accession>
<organism evidence="2 3">
    <name type="scientific">Kribbella sindirgiensis</name>
    <dbReference type="NCBI Taxonomy" id="1124744"/>
    <lineage>
        <taxon>Bacteria</taxon>
        <taxon>Bacillati</taxon>
        <taxon>Actinomycetota</taxon>
        <taxon>Actinomycetes</taxon>
        <taxon>Propionibacteriales</taxon>
        <taxon>Kribbellaceae</taxon>
        <taxon>Kribbella</taxon>
    </lineage>
</organism>